<feature type="non-terminal residue" evidence="1">
    <location>
        <position position="52"/>
    </location>
</feature>
<proteinExistence type="predicted"/>
<evidence type="ECO:0000313" key="1">
    <source>
        <dbReference type="EMBL" id="CAG8725595.1"/>
    </source>
</evidence>
<feature type="non-terminal residue" evidence="1">
    <location>
        <position position="1"/>
    </location>
</feature>
<comment type="caution">
    <text evidence="1">The sequence shown here is derived from an EMBL/GenBank/DDBJ whole genome shotgun (WGS) entry which is preliminary data.</text>
</comment>
<dbReference type="Proteomes" id="UP000789860">
    <property type="component" value="Unassembled WGS sequence"/>
</dbReference>
<name>A0ACA9PYH8_9GLOM</name>
<sequence length="52" mass="6061">FCDVIRRLCDSDEVIIVTKFDHMYLSGTDVEGWPHPVIKSKPSMFSEYHAPY</sequence>
<protein>
    <submittedName>
        <fullName evidence="1">5759_t:CDS:1</fullName>
    </submittedName>
</protein>
<dbReference type="EMBL" id="CAJVPM010049687">
    <property type="protein sequence ID" value="CAG8725595.1"/>
    <property type="molecule type" value="Genomic_DNA"/>
</dbReference>
<reference evidence="1" key="1">
    <citation type="submission" date="2021-06" db="EMBL/GenBank/DDBJ databases">
        <authorList>
            <person name="Kallberg Y."/>
            <person name="Tangrot J."/>
            <person name="Rosling A."/>
        </authorList>
    </citation>
    <scope>NUCLEOTIDE SEQUENCE</scope>
    <source>
        <strain evidence="1">AU212A</strain>
    </source>
</reference>
<organism evidence="1 2">
    <name type="scientific">Scutellospora calospora</name>
    <dbReference type="NCBI Taxonomy" id="85575"/>
    <lineage>
        <taxon>Eukaryota</taxon>
        <taxon>Fungi</taxon>
        <taxon>Fungi incertae sedis</taxon>
        <taxon>Mucoromycota</taxon>
        <taxon>Glomeromycotina</taxon>
        <taxon>Glomeromycetes</taxon>
        <taxon>Diversisporales</taxon>
        <taxon>Gigasporaceae</taxon>
        <taxon>Scutellospora</taxon>
    </lineage>
</organism>
<keyword evidence="2" id="KW-1185">Reference proteome</keyword>
<accession>A0ACA9PYH8</accession>
<gene>
    <name evidence="1" type="ORF">SCALOS_LOCUS11415</name>
</gene>
<evidence type="ECO:0000313" key="2">
    <source>
        <dbReference type="Proteomes" id="UP000789860"/>
    </source>
</evidence>